<accession>A0AAU9PK96</accession>
<protein>
    <submittedName>
        <fullName evidence="2">Uncharacterized protein</fullName>
    </submittedName>
</protein>
<dbReference type="AlphaFoldDB" id="A0AAU9PK96"/>
<name>A0AAU9PK96_9ASTR</name>
<evidence type="ECO:0000256" key="1">
    <source>
        <dbReference type="SAM" id="MobiDB-lite"/>
    </source>
</evidence>
<keyword evidence="3" id="KW-1185">Reference proteome</keyword>
<dbReference type="EMBL" id="CAKMRJ010005634">
    <property type="protein sequence ID" value="CAH1450423.1"/>
    <property type="molecule type" value="Genomic_DNA"/>
</dbReference>
<feature type="compositionally biased region" description="Basic and acidic residues" evidence="1">
    <location>
        <begin position="24"/>
        <end position="35"/>
    </location>
</feature>
<organism evidence="2 3">
    <name type="scientific">Lactuca virosa</name>
    <dbReference type="NCBI Taxonomy" id="75947"/>
    <lineage>
        <taxon>Eukaryota</taxon>
        <taxon>Viridiplantae</taxon>
        <taxon>Streptophyta</taxon>
        <taxon>Embryophyta</taxon>
        <taxon>Tracheophyta</taxon>
        <taxon>Spermatophyta</taxon>
        <taxon>Magnoliopsida</taxon>
        <taxon>eudicotyledons</taxon>
        <taxon>Gunneridae</taxon>
        <taxon>Pentapetalae</taxon>
        <taxon>asterids</taxon>
        <taxon>campanulids</taxon>
        <taxon>Asterales</taxon>
        <taxon>Asteraceae</taxon>
        <taxon>Cichorioideae</taxon>
        <taxon>Cichorieae</taxon>
        <taxon>Lactucinae</taxon>
        <taxon>Lactuca</taxon>
    </lineage>
</organism>
<reference evidence="2 3" key="1">
    <citation type="submission" date="2022-01" db="EMBL/GenBank/DDBJ databases">
        <authorList>
            <person name="Xiong W."/>
            <person name="Schranz E."/>
        </authorList>
    </citation>
    <scope>NUCLEOTIDE SEQUENCE [LARGE SCALE GENOMIC DNA]</scope>
</reference>
<dbReference type="Proteomes" id="UP001157418">
    <property type="component" value="Unassembled WGS sequence"/>
</dbReference>
<proteinExistence type="predicted"/>
<evidence type="ECO:0000313" key="2">
    <source>
        <dbReference type="EMBL" id="CAH1450423.1"/>
    </source>
</evidence>
<comment type="caution">
    <text evidence="2">The sequence shown here is derived from an EMBL/GenBank/DDBJ whole genome shotgun (WGS) entry which is preliminary data.</text>
</comment>
<evidence type="ECO:0000313" key="3">
    <source>
        <dbReference type="Proteomes" id="UP001157418"/>
    </source>
</evidence>
<sequence>MDMAQKLNKKKRAAQVPLENVTIETEHDSESESKHSVSGVEVDSLLKAQETRLQTLRDGVDKRNGEKIHNHSQTLIGEVSQLRDVSKERHELFAKQLEETKVCLQTQISNIRKLLEI</sequence>
<gene>
    <name evidence="2" type="ORF">LVIROSA_LOCUS35849</name>
</gene>
<feature type="region of interest" description="Disordered" evidence="1">
    <location>
        <begin position="1"/>
        <end position="41"/>
    </location>
</feature>